<dbReference type="AlphaFoldDB" id="A0AAN8VDD1"/>
<evidence type="ECO:0000313" key="1">
    <source>
        <dbReference type="EMBL" id="KAK6932963.1"/>
    </source>
</evidence>
<proteinExistence type="predicted"/>
<evidence type="ECO:0000313" key="2">
    <source>
        <dbReference type="Proteomes" id="UP001370490"/>
    </source>
</evidence>
<name>A0AAN8VDD1_9MAGN</name>
<dbReference type="PANTHER" id="PTHR31439">
    <property type="entry name" value="EXPRESSED PROTEIN"/>
    <property type="match status" value="1"/>
</dbReference>
<accession>A0AAN8VDD1</accession>
<reference evidence="1 2" key="1">
    <citation type="submission" date="2023-12" db="EMBL/GenBank/DDBJ databases">
        <title>A high-quality genome assembly for Dillenia turbinata (Dilleniales).</title>
        <authorList>
            <person name="Chanderbali A."/>
        </authorList>
    </citation>
    <scope>NUCLEOTIDE SEQUENCE [LARGE SCALE GENOMIC DNA]</scope>
    <source>
        <strain evidence="1">LSX21</strain>
        <tissue evidence="1">Leaf</tissue>
    </source>
</reference>
<gene>
    <name evidence="1" type="ORF">RJ641_035857</name>
</gene>
<dbReference type="EMBL" id="JBAMMX010000009">
    <property type="protein sequence ID" value="KAK6932963.1"/>
    <property type="molecule type" value="Genomic_DNA"/>
</dbReference>
<protein>
    <submittedName>
        <fullName evidence="1">Uncharacterized protein</fullName>
    </submittedName>
</protein>
<dbReference type="Proteomes" id="UP001370490">
    <property type="component" value="Unassembled WGS sequence"/>
</dbReference>
<sequence>MSLSDKLLLIRSSPMTCLRKLSFARINLLLTKPSIYDHQLSVLTETFCIRPSTLSVNPRETMDYHSFPDIWGWIQNLPSVPEWKTDTMSICICSWDSKHPILNLCASKSNHSVYLSFSITTCFNIPISLWTSKPIKINSKSLSLSDEETIFMLFLNFIEGVLSYGSSKSKPSVKVPRMAPNTSLKDIFNLSFFTLTFVICIYEAPADFRSECLNKLKNHLTCWQSREASKQLMRLIGTDIEEKWVRSLNLAITNWIEELQATNHTPRSSSPLFSYSLSTIGLWKVQLYCPIATMEIENSSNSPDERLLTSLKFHQLEGVIQFNHKVITQEKWLDVMINIDNIRCDVVRLLNENLMTKRGVGPWEKHFPSRISLQLTPSNQTNVISLSVSKSSENPSREIGLEKTVEGSFEPPNSFFGLGFSAGESITMILKPWKFEESAHANSANFHWFLHDSIDGREVFSSKPSLLELLKPKAWFKNRYSSAYRPFTRQGGVIFAGDEYGEGVCWRVEKCCTGKTMEWEIRGRIWLTYWPNKHKTLYTETRRLEFQEVLHLTLA</sequence>
<dbReference type="PANTHER" id="PTHR31439:SF4">
    <property type="entry name" value="NEURONAL PAS DOMAIN PROTEIN"/>
    <property type="match status" value="1"/>
</dbReference>
<keyword evidence="2" id="KW-1185">Reference proteome</keyword>
<comment type="caution">
    <text evidence="1">The sequence shown here is derived from an EMBL/GenBank/DDBJ whole genome shotgun (WGS) entry which is preliminary data.</text>
</comment>
<organism evidence="1 2">
    <name type="scientific">Dillenia turbinata</name>
    <dbReference type="NCBI Taxonomy" id="194707"/>
    <lineage>
        <taxon>Eukaryota</taxon>
        <taxon>Viridiplantae</taxon>
        <taxon>Streptophyta</taxon>
        <taxon>Embryophyta</taxon>
        <taxon>Tracheophyta</taxon>
        <taxon>Spermatophyta</taxon>
        <taxon>Magnoliopsida</taxon>
        <taxon>eudicotyledons</taxon>
        <taxon>Gunneridae</taxon>
        <taxon>Pentapetalae</taxon>
        <taxon>Dilleniales</taxon>
        <taxon>Dilleniaceae</taxon>
        <taxon>Dillenia</taxon>
    </lineage>
</organism>